<dbReference type="InterPro" id="IPR036612">
    <property type="entry name" value="KH_dom_type_1_sf"/>
</dbReference>
<sequence length="105" mass="11437">METSNSLRSRVTDADVTSFRGLLSSGFKVEMSLTFLRLLSSPTCPFIEELGKQLSFEIVVGLNGLVWANAESPSMVVVVSNANVNSESLSAVQQKIIVDKLLQIF</sequence>
<dbReference type="Gene3D" id="3.30.1370.10">
    <property type="entry name" value="K Homology domain, type 1"/>
    <property type="match status" value="1"/>
</dbReference>
<dbReference type="SUPFAM" id="SSF54791">
    <property type="entry name" value="Eukaryotic type KH-domain (KH-domain type I)"/>
    <property type="match status" value="1"/>
</dbReference>
<evidence type="ECO:0000313" key="3">
    <source>
        <dbReference type="EMBL" id="KAK9181338.1"/>
    </source>
</evidence>
<comment type="subcellular location">
    <subcellularLocation>
        <location evidence="1">Nucleus</location>
    </subcellularLocation>
</comment>
<dbReference type="GO" id="GO:0000467">
    <property type="term" value="P:exonucleolytic trimming to generate mature 3'-end of 5.8S rRNA from tricistronic rRNA transcript (SSU-rRNA, 5.8S rRNA, LSU-rRNA)"/>
    <property type="evidence" value="ECO:0007669"/>
    <property type="project" value="TreeGrafter"/>
</dbReference>
<dbReference type="FunFam" id="3.30.1370.10:FF:000038">
    <property type="entry name" value="exosome complex component RRP40"/>
    <property type="match status" value="1"/>
</dbReference>
<dbReference type="GO" id="GO:0071038">
    <property type="term" value="P:TRAMP-dependent tRNA surveillance pathway"/>
    <property type="evidence" value="ECO:0007669"/>
    <property type="project" value="TreeGrafter"/>
</dbReference>
<feature type="domain" description="K Homology" evidence="2">
    <location>
        <begin position="26"/>
        <end position="73"/>
    </location>
</feature>
<protein>
    <recommendedName>
        <fullName evidence="2">K Homology domain-containing protein</fullName>
    </recommendedName>
</protein>
<dbReference type="InterPro" id="IPR004088">
    <property type="entry name" value="KH_dom_type_1"/>
</dbReference>
<dbReference type="Pfam" id="PF15985">
    <property type="entry name" value="KH_6"/>
    <property type="match status" value="1"/>
</dbReference>
<comment type="caution">
    <text evidence="3">The sequence shown here is derived from an EMBL/GenBank/DDBJ whole genome shotgun (WGS) entry which is preliminary data.</text>
</comment>
<dbReference type="EMBL" id="JBCGBO010000024">
    <property type="protein sequence ID" value="KAK9181338.1"/>
    <property type="molecule type" value="Genomic_DNA"/>
</dbReference>
<dbReference type="PANTHER" id="PTHR21321">
    <property type="entry name" value="PNAS-3 RELATED"/>
    <property type="match status" value="1"/>
</dbReference>
<gene>
    <name evidence="3" type="ORF">WN944_024475</name>
</gene>
<organism evidence="3 4">
    <name type="scientific">Citrus x changshan-huyou</name>
    <dbReference type="NCBI Taxonomy" id="2935761"/>
    <lineage>
        <taxon>Eukaryota</taxon>
        <taxon>Viridiplantae</taxon>
        <taxon>Streptophyta</taxon>
        <taxon>Embryophyta</taxon>
        <taxon>Tracheophyta</taxon>
        <taxon>Spermatophyta</taxon>
        <taxon>Magnoliopsida</taxon>
        <taxon>eudicotyledons</taxon>
        <taxon>Gunneridae</taxon>
        <taxon>Pentapetalae</taxon>
        <taxon>rosids</taxon>
        <taxon>malvids</taxon>
        <taxon>Sapindales</taxon>
        <taxon>Rutaceae</taxon>
        <taxon>Aurantioideae</taxon>
        <taxon>Citrus</taxon>
    </lineage>
</organism>
<dbReference type="GO" id="GO:0034475">
    <property type="term" value="P:U4 snRNA 3'-end processing"/>
    <property type="evidence" value="ECO:0007669"/>
    <property type="project" value="TreeGrafter"/>
</dbReference>
<dbReference type="GO" id="GO:0000177">
    <property type="term" value="C:cytoplasmic exosome (RNase complex)"/>
    <property type="evidence" value="ECO:0007669"/>
    <property type="project" value="TreeGrafter"/>
</dbReference>
<dbReference type="GO" id="GO:0071034">
    <property type="term" value="P:CUT catabolic process"/>
    <property type="evidence" value="ECO:0007669"/>
    <property type="project" value="TreeGrafter"/>
</dbReference>
<name>A0AAP0QAP4_9ROSI</name>
<keyword evidence="4" id="KW-1185">Reference proteome</keyword>
<evidence type="ECO:0000313" key="4">
    <source>
        <dbReference type="Proteomes" id="UP001428341"/>
    </source>
</evidence>
<accession>A0AAP0QAP4</accession>
<dbReference type="GO" id="GO:0003723">
    <property type="term" value="F:RNA binding"/>
    <property type="evidence" value="ECO:0007669"/>
    <property type="project" value="InterPro"/>
</dbReference>
<proteinExistence type="predicted"/>
<dbReference type="GO" id="GO:0071035">
    <property type="term" value="P:nuclear polyadenylation-dependent rRNA catabolic process"/>
    <property type="evidence" value="ECO:0007669"/>
    <property type="project" value="TreeGrafter"/>
</dbReference>
<dbReference type="Proteomes" id="UP001428341">
    <property type="component" value="Unassembled WGS sequence"/>
</dbReference>
<reference evidence="3 4" key="1">
    <citation type="submission" date="2024-05" db="EMBL/GenBank/DDBJ databases">
        <title>Haplotype-resolved chromosome-level genome assembly of Huyou (Citrus changshanensis).</title>
        <authorList>
            <person name="Miao C."/>
            <person name="Chen W."/>
            <person name="Wu Y."/>
            <person name="Wang L."/>
            <person name="Zhao S."/>
            <person name="Grierson D."/>
            <person name="Xu C."/>
            <person name="Chen K."/>
        </authorList>
    </citation>
    <scope>NUCLEOTIDE SEQUENCE [LARGE SCALE GENOMIC DNA]</scope>
    <source>
        <strain evidence="3">01-14</strain>
        <tissue evidence="3">Leaf</tissue>
    </source>
</reference>
<dbReference type="GO" id="GO:0000176">
    <property type="term" value="C:nuclear exosome (RNase complex)"/>
    <property type="evidence" value="ECO:0007669"/>
    <property type="project" value="TreeGrafter"/>
</dbReference>
<dbReference type="GO" id="GO:0071051">
    <property type="term" value="P:poly(A)-dependent snoRNA 3'-end processing"/>
    <property type="evidence" value="ECO:0007669"/>
    <property type="project" value="TreeGrafter"/>
</dbReference>
<dbReference type="InterPro" id="IPR026699">
    <property type="entry name" value="Exosome_RNA_bind1/RRP40/RRP4"/>
</dbReference>
<evidence type="ECO:0000259" key="2">
    <source>
        <dbReference type="Pfam" id="PF15985"/>
    </source>
</evidence>
<evidence type="ECO:0000256" key="1">
    <source>
        <dbReference type="ARBA" id="ARBA00004123"/>
    </source>
</evidence>
<dbReference type="PANTHER" id="PTHR21321:SF1">
    <property type="entry name" value="EXOSOME COMPLEX COMPONENT RRP40"/>
    <property type="match status" value="1"/>
</dbReference>
<dbReference type="AlphaFoldDB" id="A0AAP0QAP4"/>